<gene>
    <name evidence="1" type="ORF">HPB49_025275</name>
</gene>
<dbReference type="Proteomes" id="UP000821865">
    <property type="component" value="Chromosome 3"/>
</dbReference>
<organism evidence="1 2">
    <name type="scientific">Dermacentor silvarum</name>
    <name type="common">Tick</name>
    <dbReference type="NCBI Taxonomy" id="543639"/>
    <lineage>
        <taxon>Eukaryota</taxon>
        <taxon>Metazoa</taxon>
        <taxon>Ecdysozoa</taxon>
        <taxon>Arthropoda</taxon>
        <taxon>Chelicerata</taxon>
        <taxon>Arachnida</taxon>
        <taxon>Acari</taxon>
        <taxon>Parasitiformes</taxon>
        <taxon>Ixodida</taxon>
        <taxon>Ixodoidea</taxon>
        <taxon>Ixodidae</taxon>
        <taxon>Rhipicephalinae</taxon>
        <taxon>Dermacentor</taxon>
    </lineage>
</organism>
<dbReference type="EMBL" id="CM023472">
    <property type="protein sequence ID" value="KAH7960950.1"/>
    <property type="molecule type" value="Genomic_DNA"/>
</dbReference>
<accession>A0ACB8D9B8</accession>
<reference evidence="1" key="1">
    <citation type="submission" date="2020-05" db="EMBL/GenBank/DDBJ databases">
        <title>Large-scale comparative analyses of tick genomes elucidate their genetic diversity and vector capacities.</title>
        <authorList>
            <person name="Jia N."/>
            <person name="Wang J."/>
            <person name="Shi W."/>
            <person name="Du L."/>
            <person name="Sun Y."/>
            <person name="Zhan W."/>
            <person name="Jiang J."/>
            <person name="Wang Q."/>
            <person name="Zhang B."/>
            <person name="Ji P."/>
            <person name="Sakyi L.B."/>
            <person name="Cui X."/>
            <person name="Yuan T."/>
            <person name="Jiang B."/>
            <person name="Yang W."/>
            <person name="Lam T.T.-Y."/>
            <person name="Chang Q."/>
            <person name="Ding S."/>
            <person name="Wang X."/>
            <person name="Zhu J."/>
            <person name="Ruan X."/>
            <person name="Zhao L."/>
            <person name="Wei J."/>
            <person name="Que T."/>
            <person name="Du C."/>
            <person name="Cheng J."/>
            <person name="Dai P."/>
            <person name="Han X."/>
            <person name="Huang E."/>
            <person name="Gao Y."/>
            <person name="Liu J."/>
            <person name="Shao H."/>
            <person name="Ye R."/>
            <person name="Li L."/>
            <person name="Wei W."/>
            <person name="Wang X."/>
            <person name="Wang C."/>
            <person name="Yang T."/>
            <person name="Huo Q."/>
            <person name="Li W."/>
            <person name="Guo W."/>
            <person name="Chen H."/>
            <person name="Zhou L."/>
            <person name="Ni X."/>
            <person name="Tian J."/>
            <person name="Zhou Y."/>
            <person name="Sheng Y."/>
            <person name="Liu T."/>
            <person name="Pan Y."/>
            <person name="Xia L."/>
            <person name="Li J."/>
            <person name="Zhao F."/>
            <person name="Cao W."/>
        </authorList>
    </citation>
    <scope>NUCLEOTIDE SEQUENCE</scope>
    <source>
        <strain evidence="1">Dsil-2018</strain>
    </source>
</reference>
<keyword evidence="2" id="KW-1185">Reference proteome</keyword>
<proteinExistence type="predicted"/>
<evidence type="ECO:0000313" key="1">
    <source>
        <dbReference type="EMBL" id="KAH7960950.1"/>
    </source>
</evidence>
<comment type="caution">
    <text evidence="1">The sequence shown here is derived from an EMBL/GenBank/DDBJ whole genome shotgun (WGS) entry which is preliminary data.</text>
</comment>
<name>A0ACB8D9B8_DERSI</name>
<protein>
    <submittedName>
        <fullName evidence="1">Uncharacterized protein</fullName>
    </submittedName>
</protein>
<sequence length="951" mass="103908">MATSSATPQTVQPSSEGCIPGEMMKKSSTTPEAELQRKERSYQDCLEFLMPIYLLPFVFCDKEGICIYCILLTVVGLVGRLLPPAVAAMLPIAILPLGGVYGADDLAAEYLGPSVLTASLLFAVAFLGDETTVFFRLCLHVIQRCALQMQPLFLNLQLVVLALSMLLPSTVIVVFSTVFIDRFVTTVHNEIIGADQRSVVRIQTASSSPNYLEEVPRPRWRRGSRVTKPGRRARSVSMVSELASEASGNSSSVKPSGTRMLPPALMHEPKILRKTSFGAFGRPWRDDNHDNEWSRCVPARRIRSFSLHSKPPSSILKRNTNTPEPSPLSSPSPFAVILRTTEEREGSLLNGTLSAPASPQPSPGREVWHDAHAQPTPVGTIHTVPSSAPSPFLGSRRKALLSGSLTCPGTADASTARNGSVASATLRPSSPNTDAMVPPTAKCPKSDEPASSSTKFRPKATAKHGRGRDVVSLRTARHRHHALSGKDKRQAEKAARPPLGTKTETRHESRRTSQPKSDTVPPPPMTAAPKHDPMPEPVPQVTRANQPRPEAKLEVRGVLKKRSPLPQRNDSLPSRSPEPIRLSENKDFGLRPPCPIPEAGSEQPATGRSDLNAQGTSLSEIKSPTEKASSSVTGAEQPTLSLRVRSRDDQCPVSWFRWLAVSLPVVVTCCAISWTSIYYTSLVSCDNSIDEQAHRDMSKCAKVRHQNMKKHTIREALLFYWLVGIPVASSAYAAQHPGRYLEGPFLGLTLLVLSTAPGPAWRRCWSLRLLCWRNLCSRMPWDIILMLGSVMALSRTVEKYRLVEVGLAKLDDHFWAQRSAKSSQFILVSVAAVLSEVVVGDSLARSMATTVVRVAVVTETPVSFYVVPVSMLASINVMMPVSLPVLIMREYLQTKCTQMLAYGVLLKCAAVVVVFISMNTIGLFMFQGDQPPTAQAIYVIRNATDADRATL</sequence>
<evidence type="ECO:0000313" key="2">
    <source>
        <dbReference type="Proteomes" id="UP000821865"/>
    </source>
</evidence>